<evidence type="ECO:0000256" key="3">
    <source>
        <dbReference type="ARBA" id="ARBA00004496"/>
    </source>
</evidence>
<evidence type="ECO:0000256" key="15">
    <source>
        <dbReference type="ARBA" id="ARBA00023242"/>
    </source>
</evidence>
<evidence type="ECO:0000256" key="9">
    <source>
        <dbReference type="ARBA" id="ARBA00022737"/>
    </source>
</evidence>
<keyword evidence="20" id="KW-1185">Reference proteome</keyword>
<feature type="compositionally biased region" description="Polar residues" evidence="17">
    <location>
        <begin position="35"/>
        <end position="44"/>
    </location>
</feature>
<evidence type="ECO:0000256" key="8">
    <source>
        <dbReference type="ARBA" id="ARBA00022679"/>
    </source>
</evidence>
<dbReference type="EMBL" id="MNPL01006869">
    <property type="protein sequence ID" value="OQR75090.1"/>
    <property type="molecule type" value="Genomic_DNA"/>
</dbReference>
<dbReference type="InterPro" id="IPR001680">
    <property type="entry name" value="WD40_rpt"/>
</dbReference>
<dbReference type="PROSITE" id="PS50089">
    <property type="entry name" value="ZF_RING_2"/>
    <property type="match status" value="1"/>
</dbReference>
<evidence type="ECO:0000256" key="1">
    <source>
        <dbReference type="ARBA" id="ARBA00000900"/>
    </source>
</evidence>
<dbReference type="SUPFAM" id="SSF50978">
    <property type="entry name" value="WD40 repeat-like"/>
    <property type="match status" value="1"/>
</dbReference>
<keyword evidence="7" id="KW-0853">WD repeat</keyword>
<dbReference type="STRING" id="418985.A0A1V9XNK2"/>
<dbReference type="InterPro" id="IPR001841">
    <property type="entry name" value="Znf_RING"/>
</dbReference>
<dbReference type="SMART" id="SM00184">
    <property type="entry name" value="RING"/>
    <property type="match status" value="1"/>
</dbReference>
<dbReference type="CDD" id="cd16450">
    <property type="entry name" value="mRING-C3HGC3_RFWD3"/>
    <property type="match status" value="1"/>
</dbReference>
<accession>A0A1V9XNK2</accession>
<keyword evidence="9" id="KW-0677">Repeat</keyword>
<dbReference type="InterPro" id="IPR056527">
    <property type="entry name" value="WD40_RFWD3"/>
</dbReference>
<dbReference type="AlphaFoldDB" id="A0A1V9XNK2"/>
<evidence type="ECO:0000256" key="17">
    <source>
        <dbReference type="SAM" id="MobiDB-lite"/>
    </source>
</evidence>
<evidence type="ECO:0000256" key="7">
    <source>
        <dbReference type="ARBA" id="ARBA00022574"/>
    </source>
</evidence>
<dbReference type="Pfam" id="PF23419">
    <property type="entry name" value="WD40_RFWD3"/>
    <property type="match status" value="1"/>
</dbReference>
<dbReference type="GO" id="GO:0016605">
    <property type="term" value="C:PML body"/>
    <property type="evidence" value="ECO:0007669"/>
    <property type="project" value="UniProtKB-SubCell"/>
</dbReference>
<feature type="compositionally biased region" description="Acidic residues" evidence="17">
    <location>
        <begin position="1"/>
        <end position="27"/>
    </location>
</feature>
<feature type="compositionally biased region" description="Polar residues" evidence="17">
    <location>
        <begin position="189"/>
        <end position="198"/>
    </location>
</feature>
<evidence type="ECO:0000256" key="2">
    <source>
        <dbReference type="ARBA" id="ARBA00004322"/>
    </source>
</evidence>
<dbReference type="SUPFAM" id="SSF57850">
    <property type="entry name" value="RING/U-box"/>
    <property type="match status" value="1"/>
</dbReference>
<keyword evidence="10" id="KW-0227">DNA damage</keyword>
<feature type="compositionally biased region" description="Low complexity" evidence="17">
    <location>
        <begin position="389"/>
        <end position="403"/>
    </location>
</feature>
<evidence type="ECO:0000256" key="6">
    <source>
        <dbReference type="ARBA" id="ARBA00022490"/>
    </source>
</evidence>
<keyword evidence="14" id="KW-0234">DNA repair</keyword>
<organism evidence="19 20">
    <name type="scientific">Tropilaelaps mercedesae</name>
    <dbReference type="NCBI Taxonomy" id="418985"/>
    <lineage>
        <taxon>Eukaryota</taxon>
        <taxon>Metazoa</taxon>
        <taxon>Ecdysozoa</taxon>
        <taxon>Arthropoda</taxon>
        <taxon>Chelicerata</taxon>
        <taxon>Arachnida</taxon>
        <taxon>Acari</taxon>
        <taxon>Parasitiformes</taxon>
        <taxon>Mesostigmata</taxon>
        <taxon>Gamasina</taxon>
        <taxon>Dermanyssoidea</taxon>
        <taxon>Laelapidae</taxon>
        <taxon>Tropilaelaps</taxon>
    </lineage>
</organism>
<dbReference type="GO" id="GO:0061630">
    <property type="term" value="F:ubiquitin protein ligase activity"/>
    <property type="evidence" value="ECO:0007669"/>
    <property type="project" value="UniProtKB-EC"/>
</dbReference>
<dbReference type="EC" id="2.3.2.27" evidence="5"/>
<dbReference type="Gene3D" id="2.130.10.10">
    <property type="entry name" value="YVTN repeat-like/Quinoprotein amine dehydrogenase"/>
    <property type="match status" value="1"/>
</dbReference>
<dbReference type="InParanoid" id="A0A1V9XNK2"/>
<dbReference type="GO" id="GO:0016567">
    <property type="term" value="P:protein ubiquitination"/>
    <property type="evidence" value="ECO:0007669"/>
    <property type="project" value="InterPro"/>
</dbReference>
<evidence type="ECO:0000256" key="5">
    <source>
        <dbReference type="ARBA" id="ARBA00012483"/>
    </source>
</evidence>
<name>A0A1V9XNK2_9ACAR</name>
<feature type="compositionally biased region" description="Basic and acidic residues" evidence="17">
    <location>
        <begin position="96"/>
        <end position="113"/>
    </location>
</feature>
<protein>
    <recommendedName>
        <fullName evidence="5">RING-type E3 ubiquitin transferase</fullName>
        <ecNumber evidence="5">2.3.2.27</ecNumber>
    </recommendedName>
</protein>
<dbReference type="PANTHER" id="PTHR16047:SF7">
    <property type="entry name" value="E3 UBIQUITIN-PROTEIN LIGASE RFWD3"/>
    <property type="match status" value="1"/>
</dbReference>
<keyword evidence="11 16" id="KW-0479">Metal-binding</keyword>
<evidence type="ECO:0000256" key="11">
    <source>
        <dbReference type="ARBA" id="ARBA00022771"/>
    </source>
</evidence>
<dbReference type="GO" id="GO:0005737">
    <property type="term" value="C:cytoplasm"/>
    <property type="evidence" value="ECO:0007669"/>
    <property type="project" value="UniProtKB-SubCell"/>
</dbReference>
<keyword evidence="13" id="KW-0862">Zinc</keyword>
<evidence type="ECO:0000256" key="10">
    <source>
        <dbReference type="ARBA" id="ARBA00022763"/>
    </source>
</evidence>
<feature type="domain" description="RING-type" evidence="18">
    <location>
        <begin position="469"/>
        <end position="513"/>
    </location>
</feature>
<feature type="region of interest" description="Disordered" evidence="17">
    <location>
        <begin position="1"/>
        <end position="274"/>
    </location>
</feature>
<evidence type="ECO:0000256" key="14">
    <source>
        <dbReference type="ARBA" id="ARBA00023204"/>
    </source>
</evidence>
<comment type="catalytic activity">
    <reaction evidence="1">
        <text>S-ubiquitinyl-[E2 ubiquitin-conjugating enzyme]-L-cysteine + [acceptor protein]-L-lysine = [E2 ubiquitin-conjugating enzyme]-L-cysteine + N(6)-ubiquitinyl-[acceptor protein]-L-lysine.</text>
        <dbReference type="EC" id="2.3.2.27"/>
    </reaction>
</comment>
<dbReference type="GO" id="GO:0008270">
    <property type="term" value="F:zinc ion binding"/>
    <property type="evidence" value="ECO:0007669"/>
    <property type="project" value="UniProtKB-KW"/>
</dbReference>
<comment type="caution">
    <text evidence="19">The sequence shown here is derived from an EMBL/GenBank/DDBJ whole genome shotgun (WGS) entry which is preliminary data.</text>
</comment>
<dbReference type="SMART" id="SM00320">
    <property type="entry name" value="WD40"/>
    <property type="match status" value="2"/>
</dbReference>
<evidence type="ECO:0000256" key="13">
    <source>
        <dbReference type="ARBA" id="ARBA00022833"/>
    </source>
</evidence>
<feature type="compositionally biased region" description="Acidic residues" evidence="17">
    <location>
        <begin position="216"/>
        <end position="230"/>
    </location>
</feature>
<dbReference type="Proteomes" id="UP000192247">
    <property type="component" value="Unassembled WGS sequence"/>
</dbReference>
<feature type="compositionally biased region" description="Basic and acidic residues" evidence="17">
    <location>
        <begin position="368"/>
        <end position="378"/>
    </location>
</feature>
<evidence type="ECO:0000256" key="4">
    <source>
        <dbReference type="ARBA" id="ARBA00004906"/>
    </source>
</evidence>
<comment type="pathway">
    <text evidence="4">Protein modification; protein ubiquitination.</text>
</comment>
<dbReference type="InterPro" id="IPR013083">
    <property type="entry name" value="Znf_RING/FYVE/PHD"/>
</dbReference>
<feature type="compositionally biased region" description="Low complexity" evidence="17">
    <location>
        <begin position="160"/>
        <end position="172"/>
    </location>
</feature>
<dbReference type="Gene3D" id="3.30.40.10">
    <property type="entry name" value="Zinc/RING finger domain, C3HC4 (zinc finger)"/>
    <property type="match status" value="1"/>
</dbReference>
<dbReference type="InterPro" id="IPR037381">
    <property type="entry name" value="RFWD3"/>
</dbReference>
<dbReference type="InterPro" id="IPR036322">
    <property type="entry name" value="WD40_repeat_dom_sf"/>
</dbReference>
<evidence type="ECO:0000256" key="12">
    <source>
        <dbReference type="ARBA" id="ARBA00022786"/>
    </source>
</evidence>
<proteinExistence type="predicted"/>
<dbReference type="GO" id="GO:0036297">
    <property type="term" value="P:interstrand cross-link repair"/>
    <property type="evidence" value="ECO:0007669"/>
    <property type="project" value="InterPro"/>
</dbReference>
<evidence type="ECO:0000259" key="18">
    <source>
        <dbReference type="PROSITE" id="PS50089"/>
    </source>
</evidence>
<reference evidence="19 20" key="1">
    <citation type="journal article" date="2017" name="Gigascience">
        <title>Draft genome of the honey bee ectoparasitic mite, Tropilaelaps mercedesae, is shaped by the parasitic life history.</title>
        <authorList>
            <person name="Dong X."/>
            <person name="Armstrong S.D."/>
            <person name="Xia D."/>
            <person name="Makepeace B.L."/>
            <person name="Darby A.C."/>
            <person name="Kadowaki T."/>
        </authorList>
    </citation>
    <scope>NUCLEOTIDE SEQUENCE [LARGE SCALE GENOMIC DNA]</scope>
    <source>
        <strain evidence="19">Wuxi-XJTLU</strain>
    </source>
</reference>
<comment type="subcellular location">
    <subcellularLocation>
        <location evidence="3">Cytoplasm</location>
    </subcellularLocation>
    <subcellularLocation>
        <location evidence="2">Nucleus</location>
        <location evidence="2">PML body</location>
    </subcellularLocation>
</comment>
<dbReference type="PANTHER" id="PTHR16047">
    <property type="entry name" value="RFWD3 PROTEIN"/>
    <property type="match status" value="1"/>
</dbReference>
<feature type="compositionally biased region" description="Basic and acidic residues" evidence="17">
    <location>
        <begin position="140"/>
        <end position="159"/>
    </location>
</feature>
<dbReference type="Pfam" id="PF13639">
    <property type="entry name" value="zf-RING_2"/>
    <property type="match status" value="1"/>
</dbReference>
<gene>
    <name evidence="19" type="ORF">BIW11_08653</name>
</gene>
<sequence length="936" mass="104295">MTDIEETDWALTDDDDDDHEDVDDERDDSPRANNERSLLVTSAVSRQSPSSPSREQLNSPEVVVAAEGSPDRRLRSGTSVAGGVRQRNRAAATMTRQRERPRILREPDERLDGIADAQQPARSRMSSSDDNHTILTVDNSRAHSQERPAARGRIPRESPDGSNSSGPNGAAGQDEGRRLRSRVRIPRQQPATRRNQPRLQRPADAVTRSNANAALEDAEIVDDTDAEVETGVEAGGRRGTWRPRAESLRPRSTRTRTRPLDNVLSHTEDDNESDDVERLRTRRGLLNAVNVMHSLFSSDATFSEDDEEFHFDEEEEEDDDDDEDIFSAIYVPRLQRLRVMVEELSNQDVAQRSGANAVEISSDEDTEEQRREWRRRGLETASARRRTARATAQAATYSTQVAAPNEARSFRDNSTDENGETVQGPTKRSRVEVDPEDGCEKAIGATAAAQDGEKPLASEEEDDQRVAMCSICLDEMHGGGEHRLIVLKCGHCFGESCARRWLMSGKRSCPMCNRPASLKDMRVVFLDCHRLGVSYELAEAREEISKLLARERCSRSEVHALNCKVDALDAQNKIFVERLRQLENGMQHQLPTCLSPASGVLANFPLTRNFTKLSGHCKYMAYAERLALIAVSAKPAASFFDGFAVELCSLYDLKSRRSKLVHIHEIKDLDFHNDYDWLLTASLDNTARVSFVDQLSLKNLHVVQQQCKIWSCCWSRSSPTNFYLGLSDGDVLEYDVRVLREPVMKLAGPSSSGLPIVSLKSFSVHNRGSDAYGLACSQLGNNVRIYFKNDEGRYSARDFYAAGRCFSLSHSAEHESLLVTSRFQNQQGVKGVINQLVSFKELHLPVTSRFQSGGSASVITKPSLCTSPTGELWACCLDDQAKTIQVFTCEDASLRLTLKTLDPQFKQFTQVEKISLPGKSDYSLVGLSEGGLSLFA</sequence>
<keyword evidence="6" id="KW-0963">Cytoplasm</keyword>
<keyword evidence="12" id="KW-0833">Ubl conjugation pathway</keyword>
<feature type="region of interest" description="Disordered" evidence="17">
    <location>
        <begin position="351"/>
        <end position="437"/>
    </location>
</feature>
<keyword evidence="15" id="KW-0539">Nucleus</keyword>
<evidence type="ECO:0000313" key="19">
    <source>
        <dbReference type="EMBL" id="OQR75090.1"/>
    </source>
</evidence>
<evidence type="ECO:0000256" key="16">
    <source>
        <dbReference type="PROSITE-ProRule" id="PRU00175"/>
    </source>
</evidence>
<keyword evidence="8" id="KW-0808">Transferase</keyword>
<dbReference type="OrthoDB" id="5600418at2759"/>
<dbReference type="InterPro" id="IPR015943">
    <property type="entry name" value="WD40/YVTN_repeat-like_dom_sf"/>
</dbReference>
<keyword evidence="11 16" id="KW-0863">Zinc-finger</keyword>
<evidence type="ECO:0000313" key="20">
    <source>
        <dbReference type="Proteomes" id="UP000192247"/>
    </source>
</evidence>
<feature type="compositionally biased region" description="Low complexity" evidence="17">
    <location>
        <begin position="45"/>
        <end position="56"/>
    </location>
</feature>